<dbReference type="Proteomes" id="UP000009022">
    <property type="component" value="Unassembled WGS sequence"/>
</dbReference>
<dbReference type="InterPro" id="IPR000276">
    <property type="entry name" value="GPCR_Rhodpsn"/>
</dbReference>
<evidence type="ECO:0000256" key="4">
    <source>
        <dbReference type="ARBA" id="ARBA00023136"/>
    </source>
</evidence>
<feature type="transmembrane region" description="Helical" evidence="6">
    <location>
        <begin position="267"/>
        <end position="285"/>
    </location>
</feature>
<keyword evidence="5" id="KW-0675">Receptor</keyword>
<name>B3RJ22_TRIAD</name>
<accession>B3RJ22</accession>
<feature type="transmembrane region" description="Helical" evidence="6">
    <location>
        <begin position="223"/>
        <end position="247"/>
    </location>
</feature>
<feature type="transmembrane region" description="Helical" evidence="6">
    <location>
        <begin position="128"/>
        <end position="148"/>
    </location>
</feature>
<comment type="subcellular location">
    <subcellularLocation>
        <location evidence="1">Membrane</location>
    </subcellularLocation>
</comment>
<dbReference type="InParanoid" id="B3RJ22"/>
<evidence type="ECO:0000313" key="8">
    <source>
        <dbReference type="EMBL" id="EDV29789.1"/>
    </source>
</evidence>
<dbReference type="PRINTS" id="PR00237">
    <property type="entry name" value="GPCRRHODOPSN"/>
</dbReference>
<dbReference type="Pfam" id="PF00001">
    <property type="entry name" value="7tm_1"/>
    <property type="match status" value="1"/>
</dbReference>
<dbReference type="AlphaFoldDB" id="B3RJ22"/>
<dbReference type="GO" id="GO:0004930">
    <property type="term" value="F:G protein-coupled receptor activity"/>
    <property type="evidence" value="ECO:0007669"/>
    <property type="project" value="UniProtKB-KW"/>
</dbReference>
<dbReference type="RefSeq" id="XP_002108991.1">
    <property type="nucleotide sequence ID" value="XM_002108955.1"/>
</dbReference>
<dbReference type="PANTHER" id="PTHR45698:SF1">
    <property type="entry name" value="TRACE AMINE-ASSOCIATED RECEPTOR 13C-LIKE"/>
    <property type="match status" value="1"/>
</dbReference>
<dbReference type="KEGG" id="tad:TRIADDRAFT_52540"/>
<dbReference type="PANTHER" id="PTHR45698">
    <property type="entry name" value="TRACE AMINE-ASSOCIATED RECEPTOR 19N-RELATED"/>
    <property type="match status" value="1"/>
</dbReference>
<evidence type="ECO:0000256" key="5">
    <source>
        <dbReference type="RuleBase" id="RU000688"/>
    </source>
</evidence>
<dbReference type="PROSITE" id="PS50262">
    <property type="entry name" value="G_PROTEIN_RECEP_F1_2"/>
    <property type="match status" value="1"/>
</dbReference>
<organism evidence="8 9">
    <name type="scientific">Trichoplax adhaerens</name>
    <name type="common">Trichoplax reptans</name>
    <dbReference type="NCBI Taxonomy" id="10228"/>
    <lineage>
        <taxon>Eukaryota</taxon>
        <taxon>Metazoa</taxon>
        <taxon>Placozoa</taxon>
        <taxon>Uniplacotomia</taxon>
        <taxon>Trichoplacea</taxon>
        <taxon>Trichoplacidae</taxon>
        <taxon>Trichoplax</taxon>
    </lineage>
</organism>
<dbReference type="CTD" id="6749463"/>
<keyword evidence="5" id="KW-0297">G-protein coupled receptor</keyword>
<dbReference type="PROSITE" id="PS00237">
    <property type="entry name" value="G_PROTEIN_RECEP_F1_1"/>
    <property type="match status" value="1"/>
</dbReference>
<sequence length="319" mass="37552">MTYSLFWVIHILRRSSILVCIVYIATPRLFRRSSGKFIFTLAVVDIFIGFMILLSTWDVMTLRILFFNNIHQDDAFIRVYFCPLLGSGYLKSSACTISIYLMALVSLERYYLIKKSTDYKIIFSGYRSKLMITFVMLWGCLLNLPSLYHTYHVVTDWPPCRWRPFPGGQLVDKSLQFVLFILQFLLPASTTLYCYVILIYRMRFSLVLSNNDDYKYHRLRRRVTTVSLVAAISIFICWMPNQLYVVIAHYDPFIYNYTLTTVTKTLVIFQCFLHPVLYTAANYYYHKPLVAVIRKLLCLSKKSMPSRYRQKGVSYAFNP</sequence>
<reference evidence="8 9" key="1">
    <citation type="journal article" date="2008" name="Nature">
        <title>The Trichoplax genome and the nature of placozoans.</title>
        <authorList>
            <person name="Srivastava M."/>
            <person name="Begovic E."/>
            <person name="Chapman J."/>
            <person name="Putnam N.H."/>
            <person name="Hellsten U."/>
            <person name="Kawashima T."/>
            <person name="Kuo A."/>
            <person name="Mitros T."/>
            <person name="Salamov A."/>
            <person name="Carpenter M.L."/>
            <person name="Signorovitch A.Y."/>
            <person name="Moreno M.A."/>
            <person name="Kamm K."/>
            <person name="Grimwood J."/>
            <person name="Schmutz J."/>
            <person name="Shapiro H."/>
            <person name="Grigoriev I.V."/>
            <person name="Buss L.W."/>
            <person name="Schierwater B."/>
            <person name="Dellaporta S.L."/>
            <person name="Rokhsar D.S."/>
        </authorList>
    </citation>
    <scope>NUCLEOTIDE SEQUENCE [LARGE SCALE GENOMIC DNA]</scope>
    <source>
        <strain evidence="8 9">Grell-BS-1999</strain>
    </source>
</reference>
<feature type="transmembrane region" description="Helical" evidence="6">
    <location>
        <begin position="177"/>
        <end position="202"/>
    </location>
</feature>
<proteinExistence type="inferred from homology"/>
<dbReference type="HOGENOM" id="CLU_009579_6_0_1"/>
<dbReference type="GeneID" id="6749463"/>
<protein>
    <recommendedName>
        <fullName evidence="7">G-protein coupled receptors family 1 profile domain-containing protein</fullName>
    </recommendedName>
</protein>
<dbReference type="Gene3D" id="1.20.1070.10">
    <property type="entry name" value="Rhodopsin 7-helix transmembrane proteins"/>
    <property type="match status" value="1"/>
</dbReference>
<keyword evidence="3 6" id="KW-1133">Transmembrane helix</keyword>
<comment type="similarity">
    <text evidence="5">Belongs to the G-protein coupled receptor 1 family.</text>
</comment>
<dbReference type="CDD" id="cd00637">
    <property type="entry name" value="7tm_classA_rhodopsin-like"/>
    <property type="match status" value="1"/>
</dbReference>
<feature type="transmembrane region" description="Helical" evidence="6">
    <location>
        <begin position="6"/>
        <end position="25"/>
    </location>
</feature>
<keyword evidence="4 6" id="KW-0472">Membrane</keyword>
<evidence type="ECO:0000256" key="3">
    <source>
        <dbReference type="ARBA" id="ARBA00022989"/>
    </source>
</evidence>
<feature type="transmembrane region" description="Helical" evidence="6">
    <location>
        <begin position="37"/>
        <end position="57"/>
    </location>
</feature>
<gene>
    <name evidence="8" type="ORF">TRIADDRAFT_52540</name>
</gene>
<feature type="domain" description="G-protein coupled receptors family 1 profile" evidence="7">
    <location>
        <begin position="15"/>
        <end position="278"/>
    </location>
</feature>
<dbReference type="SUPFAM" id="SSF81321">
    <property type="entry name" value="Family A G protein-coupled receptor-like"/>
    <property type="match status" value="1"/>
</dbReference>
<dbReference type="PhylomeDB" id="B3RJ22"/>
<evidence type="ECO:0000256" key="6">
    <source>
        <dbReference type="SAM" id="Phobius"/>
    </source>
</evidence>
<feature type="transmembrane region" description="Helical" evidence="6">
    <location>
        <begin position="88"/>
        <end position="107"/>
    </location>
</feature>
<evidence type="ECO:0000256" key="1">
    <source>
        <dbReference type="ARBA" id="ARBA00004370"/>
    </source>
</evidence>
<dbReference type="GO" id="GO:0016020">
    <property type="term" value="C:membrane"/>
    <property type="evidence" value="ECO:0007669"/>
    <property type="project" value="UniProtKB-SubCell"/>
</dbReference>
<evidence type="ECO:0000313" key="9">
    <source>
        <dbReference type="Proteomes" id="UP000009022"/>
    </source>
</evidence>
<dbReference type="GO" id="GO:0007186">
    <property type="term" value="P:G protein-coupled receptor signaling pathway"/>
    <property type="evidence" value="ECO:0000318"/>
    <property type="project" value="GO_Central"/>
</dbReference>
<keyword evidence="5" id="KW-0807">Transducer</keyword>
<keyword evidence="2 5" id="KW-0812">Transmembrane</keyword>
<keyword evidence="9" id="KW-1185">Reference proteome</keyword>
<dbReference type="OrthoDB" id="10042731at2759"/>
<dbReference type="EMBL" id="DS985241">
    <property type="protein sequence ID" value="EDV29789.1"/>
    <property type="molecule type" value="Genomic_DNA"/>
</dbReference>
<evidence type="ECO:0000256" key="2">
    <source>
        <dbReference type="ARBA" id="ARBA00022692"/>
    </source>
</evidence>
<dbReference type="InterPro" id="IPR017452">
    <property type="entry name" value="GPCR_Rhodpsn_7TM"/>
</dbReference>
<evidence type="ECO:0000259" key="7">
    <source>
        <dbReference type="PROSITE" id="PS50262"/>
    </source>
</evidence>